<evidence type="ECO:0000313" key="2">
    <source>
        <dbReference type="Proteomes" id="UP000192411"/>
    </source>
</evidence>
<gene>
    <name evidence="1" type="ORF">BST47_28285</name>
</gene>
<dbReference type="STRING" id="75922.BST47_28285"/>
<dbReference type="EMBL" id="MVIM01000026">
    <property type="protein sequence ID" value="ORB61330.1"/>
    <property type="molecule type" value="Genomic_DNA"/>
</dbReference>
<protein>
    <submittedName>
        <fullName evidence="1">Uncharacterized protein</fullName>
    </submittedName>
</protein>
<comment type="caution">
    <text evidence="1">The sequence shown here is derived from an EMBL/GenBank/DDBJ whole genome shotgun (WGS) entry which is preliminary data.</text>
</comment>
<dbReference type="AlphaFoldDB" id="A0A1X0JFA3"/>
<keyword evidence="2" id="KW-1185">Reference proteome</keyword>
<organism evidence="1 2">
    <name type="scientific">Mycolicibacterium tusciae</name>
    <dbReference type="NCBI Taxonomy" id="75922"/>
    <lineage>
        <taxon>Bacteria</taxon>
        <taxon>Bacillati</taxon>
        <taxon>Actinomycetota</taxon>
        <taxon>Actinomycetes</taxon>
        <taxon>Mycobacteriales</taxon>
        <taxon>Mycobacteriaceae</taxon>
        <taxon>Mycolicibacterium</taxon>
    </lineage>
</organism>
<reference evidence="1 2" key="1">
    <citation type="submission" date="2017-02" db="EMBL/GenBank/DDBJ databases">
        <title>The new phylogeny of genus Mycobacterium.</title>
        <authorList>
            <person name="Tortoli E."/>
            <person name="Trovato A."/>
            <person name="Cirillo D.M."/>
        </authorList>
    </citation>
    <scope>NUCLEOTIDE SEQUENCE [LARGE SCALE GENOMIC DNA]</scope>
    <source>
        <strain evidence="1 2">DSM 44338</strain>
    </source>
</reference>
<evidence type="ECO:0000313" key="1">
    <source>
        <dbReference type="EMBL" id="ORB61330.1"/>
    </source>
</evidence>
<proteinExistence type="predicted"/>
<sequence>MTSGIAVGERRLWPTPRTRVCSASRNRSTVTVTEWMRQAVEQVYRQQIGTPPGWSPEQTELFLSLVTQRLDDQAAALALELGEQAVQSWTQQHNGQPDHETTVGLHETALQNAREAIVRQSLYDLIPQPPEGRDSPPPTPADIPWTQRWRHLIYRAEPSEQIEELADHLWPDRSAMFRVKAAFLLATRLEENRAIPTAPGQRLTHDLGVEVAEAMTAEGYPGE</sequence>
<accession>A0A1X0JFA3</accession>
<dbReference type="Proteomes" id="UP000192411">
    <property type="component" value="Unassembled WGS sequence"/>
</dbReference>
<name>A0A1X0JFA3_9MYCO</name>